<dbReference type="InterPro" id="IPR039420">
    <property type="entry name" value="WalR-like"/>
</dbReference>
<keyword evidence="3 7" id="KW-0238">DNA-binding</keyword>
<dbReference type="EMBL" id="JAUSSU010000003">
    <property type="protein sequence ID" value="MDQ0112507.1"/>
    <property type="molecule type" value="Genomic_DNA"/>
</dbReference>
<dbReference type="SMART" id="SM00448">
    <property type="entry name" value="REC"/>
    <property type="match status" value="1"/>
</dbReference>
<dbReference type="Proteomes" id="UP001229346">
    <property type="component" value="Unassembled WGS sequence"/>
</dbReference>
<comment type="caution">
    <text evidence="7">The sequence shown here is derived from an EMBL/GenBank/DDBJ whole genome shotgun (WGS) entry which is preliminary data.</text>
</comment>
<feature type="domain" description="Response regulatory" evidence="6">
    <location>
        <begin position="5"/>
        <end position="97"/>
    </location>
</feature>
<evidence type="ECO:0000256" key="3">
    <source>
        <dbReference type="ARBA" id="ARBA00023125"/>
    </source>
</evidence>
<protein>
    <submittedName>
        <fullName evidence="7">DNA-binding NarL/FixJ family response regulator</fullName>
    </submittedName>
</protein>
<reference evidence="7 8" key="1">
    <citation type="submission" date="2023-07" db="EMBL/GenBank/DDBJ databases">
        <title>Sorghum-associated microbial communities from plants grown in Nebraska, USA.</title>
        <authorList>
            <person name="Schachtman D."/>
        </authorList>
    </citation>
    <scope>NUCLEOTIDE SEQUENCE [LARGE SCALE GENOMIC DNA]</scope>
    <source>
        <strain evidence="7 8">CC482</strain>
    </source>
</reference>
<dbReference type="PROSITE" id="PS50110">
    <property type="entry name" value="RESPONSE_REGULATORY"/>
    <property type="match status" value="1"/>
</dbReference>
<accession>A0ABT9TYS1</accession>
<dbReference type="InterPro" id="IPR001789">
    <property type="entry name" value="Sig_transdc_resp-reg_receiver"/>
</dbReference>
<dbReference type="PANTHER" id="PTHR43214">
    <property type="entry name" value="TWO-COMPONENT RESPONSE REGULATOR"/>
    <property type="match status" value="1"/>
</dbReference>
<dbReference type="SUPFAM" id="SSF52172">
    <property type="entry name" value="CheY-like"/>
    <property type="match status" value="1"/>
</dbReference>
<evidence type="ECO:0000256" key="5">
    <source>
        <dbReference type="PROSITE-ProRule" id="PRU00169"/>
    </source>
</evidence>
<dbReference type="InterPro" id="IPR011006">
    <property type="entry name" value="CheY-like_superfamily"/>
</dbReference>
<feature type="modified residue" description="4-aspartylphosphate" evidence="5">
    <location>
        <position position="56"/>
    </location>
</feature>
<evidence type="ECO:0000313" key="8">
    <source>
        <dbReference type="Proteomes" id="UP001229346"/>
    </source>
</evidence>
<name>A0ABT9TYS1_PAEHA</name>
<dbReference type="InterPro" id="IPR058245">
    <property type="entry name" value="NreC/VraR/RcsB-like_REC"/>
</dbReference>
<evidence type="ECO:0000256" key="1">
    <source>
        <dbReference type="ARBA" id="ARBA00022553"/>
    </source>
</evidence>
<gene>
    <name evidence="7" type="ORF">J2T15_001942</name>
</gene>
<dbReference type="Gene3D" id="3.40.50.2300">
    <property type="match status" value="1"/>
</dbReference>
<evidence type="ECO:0000256" key="2">
    <source>
        <dbReference type="ARBA" id="ARBA00023015"/>
    </source>
</evidence>
<evidence type="ECO:0000256" key="4">
    <source>
        <dbReference type="ARBA" id="ARBA00023163"/>
    </source>
</evidence>
<keyword evidence="8" id="KW-1185">Reference proteome</keyword>
<dbReference type="RefSeq" id="WP_307203381.1">
    <property type="nucleotide sequence ID" value="NZ_JAUSSU010000003.1"/>
</dbReference>
<keyword evidence="4" id="KW-0804">Transcription</keyword>
<evidence type="ECO:0000259" key="6">
    <source>
        <dbReference type="PROSITE" id="PS50110"/>
    </source>
</evidence>
<sequence>MDRIRVMFADDHPFFRTGLRAFLSSVEDMEIIGEASSGEEAVSLAISTQPDVILMDLKMPDMNGIEAIGRIMETSPHIGVSPTKRGFRTLKDKNSVK</sequence>
<evidence type="ECO:0000313" key="7">
    <source>
        <dbReference type="EMBL" id="MDQ0112507.1"/>
    </source>
</evidence>
<proteinExistence type="predicted"/>
<dbReference type="CDD" id="cd17535">
    <property type="entry name" value="REC_NarL-like"/>
    <property type="match status" value="1"/>
</dbReference>
<keyword evidence="2" id="KW-0805">Transcription regulation</keyword>
<dbReference type="Pfam" id="PF00072">
    <property type="entry name" value="Response_reg"/>
    <property type="match status" value="1"/>
</dbReference>
<keyword evidence="1 5" id="KW-0597">Phosphoprotein</keyword>
<organism evidence="7 8">
    <name type="scientific">Paenibacillus harenae</name>
    <dbReference type="NCBI Taxonomy" id="306543"/>
    <lineage>
        <taxon>Bacteria</taxon>
        <taxon>Bacillati</taxon>
        <taxon>Bacillota</taxon>
        <taxon>Bacilli</taxon>
        <taxon>Bacillales</taxon>
        <taxon>Paenibacillaceae</taxon>
        <taxon>Paenibacillus</taxon>
    </lineage>
</organism>
<dbReference type="GO" id="GO:0003677">
    <property type="term" value="F:DNA binding"/>
    <property type="evidence" value="ECO:0007669"/>
    <property type="project" value="UniProtKB-KW"/>
</dbReference>